<dbReference type="InterPro" id="IPR023210">
    <property type="entry name" value="NADP_OxRdtase_dom"/>
</dbReference>
<evidence type="ECO:0000256" key="3">
    <source>
        <dbReference type="ARBA" id="ARBA00023002"/>
    </source>
</evidence>
<name>A0A4U6XLT7_9PEZI</name>
<keyword evidence="3" id="KW-0560">Oxidoreductase</keyword>
<dbReference type="SUPFAM" id="SSF51430">
    <property type="entry name" value="NAD(P)-linked oxidoreductase"/>
    <property type="match status" value="1"/>
</dbReference>
<feature type="region of interest" description="Disordered" evidence="4">
    <location>
        <begin position="174"/>
        <end position="212"/>
    </location>
</feature>
<dbReference type="InterPro" id="IPR018170">
    <property type="entry name" value="Aldo/ket_reductase_CS"/>
</dbReference>
<dbReference type="PROSITE" id="PS00062">
    <property type="entry name" value="ALDOKETO_REDUCTASE_2"/>
    <property type="match status" value="1"/>
</dbReference>
<dbReference type="InterPro" id="IPR000727">
    <property type="entry name" value="T_SNARE_dom"/>
</dbReference>
<dbReference type="PRINTS" id="PR00069">
    <property type="entry name" value="ALDKETRDTASE"/>
</dbReference>
<feature type="domain" description="T-SNARE coiled-coil homology" evidence="6">
    <location>
        <begin position="227"/>
        <end position="289"/>
    </location>
</feature>
<keyword evidence="5" id="KW-0472">Membrane</keyword>
<dbReference type="Pfam" id="PF05739">
    <property type="entry name" value="SNARE"/>
    <property type="match status" value="1"/>
</dbReference>
<evidence type="ECO:0000256" key="4">
    <source>
        <dbReference type="SAM" id="MobiDB-lite"/>
    </source>
</evidence>
<keyword evidence="2" id="KW-0521">NADP</keyword>
<keyword evidence="5" id="KW-1133">Transmembrane helix</keyword>
<organism evidence="7 8">
    <name type="scientific">Colletotrichum tanaceti</name>
    <dbReference type="NCBI Taxonomy" id="1306861"/>
    <lineage>
        <taxon>Eukaryota</taxon>
        <taxon>Fungi</taxon>
        <taxon>Dikarya</taxon>
        <taxon>Ascomycota</taxon>
        <taxon>Pezizomycotina</taxon>
        <taxon>Sordariomycetes</taxon>
        <taxon>Hypocreomycetidae</taxon>
        <taxon>Glomerellales</taxon>
        <taxon>Glomerellaceae</taxon>
        <taxon>Colletotrichum</taxon>
        <taxon>Colletotrichum destructivum species complex</taxon>
    </lineage>
</organism>
<keyword evidence="8" id="KW-1185">Reference proteome</keyword>
<dbReference type="AlphaFoldDB" id="A0A4U6XLT7"/>
<dbReference type="Pfam" id="PF11416">
    <property type="entry name" value="Syntaxin-5_N"/>
    <property type="match status" value="1"/>
</dbReference>
<feature type="transmembrane region" description="Helical" evidence="5">
    <location>
        <begin position="298"/>
        <end position="315"/>
    </location>
</feature>
<dbReference type="STRING" id="1306861.A0A4U6XLT7"/>
<comment type="similarity">
    <text evidence="1">Belongs to the aldo/keto reductase family.</text>
</comment>
<dbReference type="EMBL" id="PJEX01000062">
    <property type="protein sequence ID" value="TKW56631.1"/>
    <property type="molecule type" value="Genomic_DNA"/>
</dbReference>
<dbReference type="InterPro" id="IPR036812">
    <property type="entry name" value="NAD(P)_OxRdtase_dom_sf"/>
</dbReference>
<feature type="compositionally biased region" description="Polar residues" evidence="4">
    <location>
        <begin position="27"/>
        <end position="41"/>
    </location>
</feature>
<dbReference type="InterPro" id="IPR020471">
    <property type="entry name" value="AKR"/>
</dbReference>
<evidence type="ECO:0000256" key="5">
    <source>
        <dbReference type="SAM" id="Phobius"/>
    </source>
</evidence>
<evidence type="ECO:0000256" key="2">
    <source>
        <dbReference type="ARBA" id="ARBA00022857"/>
    </source>
</evidence>
<protein>
    <submittedName>
        <fullName evidence="7">D-galacturonate reductase</fullName>
    </submittedName>
</protein>
<dbReference type="CDD" id="cd15844">
    <property type="entry name" value="SNARE_syntaxin5"/>
    <property type="match status" value="1"/>
</dbReference>
<dbReference type="Gene3D" id="1.20.58.70">
    <property type="match status" value="1"/>
</dbReference>
<reference evidence="7 8" key="1">
    <citation type="journal article" date="2019" name="PLoS ONE">
        <title>Comparative genome analysis indicates high evolutionary potential of pathogenicity genes in Colletotrichum tanaceti.</title>
        <authorList>
            <person name="Lelwala R.V."/>
            <person name="Korhonen P.K."/>
            <person name="Young N.D."/>
            <person name="Scott J.B."/>
            <person name="Ades P.A."/>
            <person name="Gasser R.B."/>
            <person name="Taylor P.W.J."/>
        </authorList>
    </citation>
    <scope>NUCLEOTIDE SEQUENCE [LARGE SCALE GENOMIC DNA]</scope>
    <source>
        <strain evidence="7">BRIP57314</strain>
    </source>
</reference>
<evidence type="ECO:0000313" key="7">
    <source>
        <dbReference type="EMBL" id="TKW56631.1"/>
    </source>
</evidence>
<evidence type="ECO:0000313" key="8">
    <source>
        <dbReference type="Proteomes" id="UP000310108"/>
    </source>
</evidence>
<dbReference type="PROSITE" id="PS50192">
    <property type="entry name" value="T_SNARE"/>
    <property type="match status" value="1"/>
</dbReference>
<sequence length="639" mass="70787">MAVASIQDRTAEFKSVLAQAQRRHASNKVSAQRRSLLSDSQKAAADGDSRPRRSDFARQAAHIGRGISATMGKLEKLATLARRRTLFDDRPVEINELTYIIKQDLSALNQQIGNLQVLTKQQHPKADQEGEHNKNVVFMLQGKLTDVSANFKDVLEERTKNIQASRSRTDNFISSVSQHTQPPLQQSASPLYGTPQRGTPSPGADLLSLNPPGDQQLLLMEEAQPQNTYIQERGAAIESIESTIAELGSIFGQLATMVSEQSEMIQRIDANTEDVVDNVQGAQRELLKYWGRVSSNRWLIAKMFGVLMIFFLYVVRPSRPTIGKTSKMASQTFKLNSGYEIPAVALGTWQSAPGEVKDAVSYAIKIGYKAIDGAYCYANEDEVGEGLKQAFADGVKREDIFVVTKLWATYTIGDDKVKEGLEKSLKSLGLDYVDLFLVHWPVAMNPNGNHDRFPTKADGSRDIFHNHSHVDTWKSVEKLLDTGKVRSIGVCNYSVKYLEELLPQAKVVPAVNQIENHPSLPQQEIVDYCKDKGIHIMAYSPLGSTGGPLLTADPVVKIAEKRGVTPSTVLLSYHVARGSTVIAKSVTPARIKANLEIVKLDDEDLKELRAYSDDLTAKKELKRYVYPPFGIDFGFPDKS</sequence>
<dbReference type="GO" id="GO:0016192">
    <property type="term" value="P:vesicle-mediated transport"/>
    <property type="evidence" value="ECO:0007669"/>
    <property type="project" value="InterPro"/>
</dbReference>
<comment type="caution">
    <text evidence="7">The sequence shown here is derived from an EMBL/GenBank/DDBJ whole genome shotgun (WGS) entry which is preliminary data.</text>
</comment>
<feature type="compositionally biased region" description="Basic and acidic residues" evidence="4">
    <location>
        <begin position="45"/>
        <end position="55"/>
    </location>
</feature>
<accession>A0A4U6XLT7</accession>
<dbReference type="InterPro" id="IPR010989">
    <property type="entry name" value="SNARE"/>
</dbReference>
<dbReference type="Pfam" id="PF00248">
    <property type="entry name" value="Aldo_ket_red"/>
    <property type="match status" value="1"/>
</dbReference>
<dbReference type="Proteomes" id="UP000310108">
    <property type="component" value="Unassembled WGS sequence"/>
</dbReference>
<feature type="region of interest" description="Disordered" evidence="4">
    <location>
        <begin position="22"/>
        <end position="55"/>
    </location>
</feature>
<proteinExistence type="inferred from homology"/>
<dbReference type="GO" id="GO:0016020">
    <property type="term" value="C:membrane"/>
    <property type="evidence" value="ECO:0007669"/>
    <property type="project" value="InterPro"/>
</dbReference>
<dbReference type="InterPro" id="IPR021538">
    <property type="entry name" value="Syntaxin-5_N"/>
</dbReference>
<evidence type="ECO:0000259" key="6">
    <source>
        <dbReference type="PROSITE" id="PS50192"/>
    </source>
</evidence>
<gene>
    <name evidence="7" type="primary">gar1</name>
    <name evidence="7" type="ORF">CTA1_3253</name>
</gene>
<dbReference type="PROSITE" id="PS00063">
    <property type="entry name" value="ALDOKETO_REDUCTASE_3"/>
    <property type="match status" value="1"/>
</dbReference>
<dbReference type="Gene3D" id="3.20.20.100">
    <property type="entry name" value="NADP-dependent oxidoreductase domain"/>
    <property type="match status" value="1"/>
</dbReference>
<dbReference type="SMART" id="SM00397">
    <property type="entry name" value="t_SNARE"/>
    <property type="match status" value="1"/>
</dbReference>
<dbReference type="SUPFAM" id="SSF47661">
    <property type="entry name" value="t-snare proteins"/>
    <property type="match status" value="1"/>
</dbReference>
<feature type="compositionally biased region" description="Polar residues" evidence="4">
    <location>
        <begin position="174"/>
        <end position="189"/>
    </location>
</feature>
<dbReference type="FunFam" id="3.20.20.100:FF:000007">
    <property type="entry name" value="NAD(P)H-dependent D-xylose reductase xyl1"/>
    <property type="match status" value="1"/>
</dbReference>
<evidence type="ECO:0000256" key="1">
    <source>
        <dbReference type="ARBA" id="ARBA00007905"/>
    </source>
</evidence>
<dbReference type="GO" id="GO:0016491">
    <property type="term" value="F:oxidoreductase activity"/>
    <property type="evidence" value="ECO:0007669"/>
    <property type="project" value="UniProtKB-KW"/>
</dbReference>
<dbReference type="FunFam" id="1.20.58.70:FF:000007">
    <property type="entry name" value="ER-golgi SNARE complex subunit"/>
    <property type="match status" value="1"/>
</dbReference>
<dbReference type="PANTHER" id="PTHR11732">
    <property type="entry name" value="ALDO/KETO REDUCTASE"/>
    <property type="match status" value="1"/>
</dbReference>
<keyword evidence="5" id="KW-0812">Transmembrane</keyword>